<keyword evidence="3" id="KW-1133">Transmembrane helix</keyword>
<keyword evidence="3" id="KW-0472">Membrane</keyword>
<feature type="transmembrane region" description="Helical" evidence="3">
    <location>
        <begin position="188"/>
        <end position="213"/>
    </location>
</feature>
<protein>
    <recommendedName>
        <fullName evidence="4">Major facilitator superfamily (MFS) profile domain-containing protein</fullName>
    </recommendedName>
</protein>
<feature type="transmembrane region" description="Helical" evidence="3">
    <location>
        <begin position="354"/>
        <end position="372"/>
    </location>
</feature>
<dbReference type="CDD" id="cd17352">
    <property type="entry name" value="MFS_MCT_SLC16"/>
    <property type="match status" value="1"/>
</dbReference>
<evidence type="ECO:0000313" key="5">
    <source>
        <dbReference type="EMBL" id="OZJ07003.1"/>
    </source>
</evidence>
<comment type="subcellular location">
    <subcellularLocation>
        <location evidence="1">Membrane</location>
        <topology evidence="1">Multi-pass membrane protein</topology>
    </subcellularLocation>
</comment>
<dbReference type="PANTHER" id="PTHR11360:SF284">
    <property type="entry name" value="EG:103B4.3 PROTEIN-RELATED"/>
    <property type="match status" value="1"/>
</dbReference>
<evidence type="ECO:0000259" key="4">
    <source>
        <dbReference type="PROSITE" id="PS50850"/>
    </source>
</evidence>
<dbReference type="Pfam" id="PF07690">
    <property type="entry name" value="MFS_1"/>
    <property type="match status" value="1"/>
</dbReference>
<feature type="transmembrane region" description="Helical" evidence="3">
    <location>
        <begin position="118"/>
        <end position="141"/>
    </location>
</feature>
<evidence type="ECO:0000256" key="2">
    <source>
        <dbReference type="ARBA" id="ARBA00006727"/>
    </source>
</evidence>
<evidence type="ECO:0000256" key="3">
    <source>
        <dbReference type="SAM" id="Phobius"/>
    </source>
</evidence>
<feature type="transmembrane region" description="Helical" evidence="3">
    <location>
        <begin position="281"/>
        <end position="300"/>
    </location>
</feature>
<dbReference type="InterPro" id="IPR036259">
    <property type="entry name" value="MFS_trans_sf"/>
</dbReference>
<name>A0A261Y8S9_9FUNG</name>
<comment type="similarity">
    <text evidence="2">Belongs to the major facilitator superfamily. Monocarboxylate porter (TC 2.A.1.13) family.</text>
</comment>
<feature type="transmembrane region" description="Helical" evidence="3">
    <location>
        <begin position="448"/>
        <end position="470"/>
    </location>
</feature>
<dbReference type="InterPro" id="IPR020846">
    <property type="entry name" value="MFS_dom"/>
</dbReference>
<keyword evidence="3" id="KW-0812">Transmembrane</keyword>
<keyword evidence="6" id="KW-1185">Reference proteome</keyword>
<evidence type="ECO:0000313" key="6">
    <source>
        <dbReference type="Proteomes" id="UP000242875"/>
    </source>
</evidence>
<dbReference type="PANTHER" id="PTHR11360">
    <property type="entry name" value="MONOCARBOXYLATE TRANSPORTER"/>
    <property type="match status" value="1"/>
</dbReference>
<feature type="transmembrane region" description="Helical" evidence="3">
    <location>
        <begin position="161"/>
        <end position="181"/>
    </location>
</feature>
<dbReference type="AlphaFoldDB" id="A0A261Y8S9"/>
<feature type="domain" description="Major facilitator superfamily (MFS) profile" evidence="4">
    <location>
        <begin position="117"/>
        <end position="511"/>
    </location>
</feature>
<dbReference type="Gene3D" id="1.20.1250.20">
    <property type="entry name" value="MFS general substrate transporter like domains"/>
    <property type="match status" value="2"/>
</dbReference>
<feature type="transmembrane region" description="Helical" evidence="3">
    <location>
        <begin position="219"/>
        <end position="241"/>
    </location>
</feature>
<dbReference type="OrthoDB" id="2213137at2759"/>
<feature type="transmembrane region" description="Helical" evidence="3">
    <location>
        <begin position="248"/>
        <end position="269"/>
    </location>
</feature>
<dbReference type="Proteomes" id="UP000242875">
    <property type="component" value="Unassembled WGS sequence"/>
</dbReference>
<dbReference type="GO" id="GO:0016020">
    <property type="term" value="C:membrane"/>
    <property type="evidence" value="ECO:0007669"/>
    <property type="project" value="UniProtKB-SubCell"/>
</dbReference>
<accession>A0A261Y8S9</accession>
<dbReference type="GO" id="GO:0022857">
    <property type="term" value="F:transmembrane transporter activity"/>
    <property type="evidence" value="ECO:0007669"/>
    <property type="project" value="InterPro"/>
</dbReference>
<feature type="transmembrane region" description="Helical" evidence="3">
    <location>
        <begin position="410"/>
        <end position="436"/>
    </location>
</feature>
<dbReference type="EMBL" id="MVBO01000001">
    <property type="protein sequence ID" value="OZJ07003.1"/>
    <property type="molecule type" value="Genomic_DNA"/>
</dbReference>
<feature type="transmembrane region" description="Helical" evidence="3">
    <location>
        <begin position="384"/>
        <end position="404"/>
    </location>
</feature>
<organism evidence="5 6">
    <name type="scientific">Bifiguratus adelaidae</name>
    <dbReference type="NCBI Taxonomy" id="1938954"/>
    <lineage>
        <taxon>Eukaryota</taxon>
        <taxon>Fungi</taxon>
        <taxon>Fungi incertae sedis</taxon>
        <taxon>Mucoromycota</taxon>
        <taxon>Mucoromycotina</taxon>
        <taxon>Endogonomycetes</taxon>
        <taxon>Endogonales</taxon>
        <taxon>Endogonales incertae sedis</taxon>
        <taxon>Bifiguratus</taxon>
    </lineage>
</organism>
<feature type="transmembrane region" description="Helical" evidence="3">
    <location>
        <begin position="321"/>
        <end position="342"/>
    </location>
</feature>
<proteinExistence type="inferred from homology"/>
<comment type="caution">
    <text evidence="5">The sequence shown here is derived from an EMBL/GenBank/DDBJ whole genome shotgun (WGS) entry which is preliminary data.</text>
</comment>
<sequence length="520" mass="56113">MEASSSEVVLEGCKTLNIPQSSPNRENRTSNAIVVNPDFHPNTTQECLNDVDDNVPPLDFFCSKMERISSSVSATLPMDFSAVEIATPVTGTGEVEEGKADETPAILYKGETDSPRGWFSVLSAFLVNGYIFGTILSWGVYQQVYLTEVYPTQTNQFEISFVGTLAAAAMLSLGLLVAPVVDRIGFRLTMLVGVFIVPIALILASFNTALWQLYITQGFLFGFGAAFIYTPTTAVVTQWFVKYRGLAIGIAVSGSGFGGLALSPLIHWFITGWGYRNALRYMAVIGFGVLAFSVAINNPRNNPRRNATSRFLDKRFLCKEIYILMVYNLFVSFGYFAPYFLVPTYAVSAGISQSTASIIVAVMSGTNAVARIATGHLSDRFGPINTLTVITTISGLACSIIWALSAQAPLALLFFFAIVYGGSGGSYVSIMPIIVADVVGTENLQKGLSFVYTANVFGNLFGTPAVGAIVDSSSQHANGVLQAIYLPAIEYAGAMALFASVIIVYYKWRQGGKEAFWSKA</sequence>
<dbReference type="PROSITE" id="PS50850">
    <property type="entry name" value="MFS"/>
    <property type="match status" value="1"/>
</dbReference>
<dbReference type="InterPro" id="IPR050327">
    <property type="entry name" value="Proton-linked_MCT"/>
</dbReference>
<reference evidence="5 6" key="1">
    <citation type="journal article" date="2017" name="Mycologia">
        <title>Bifiguratus adelaidae, gen. et sp. nov., a new member of Mucoromycotina in endophytic and soil-dwelling habitats.</title>
        <authorList>
            <person name="Torres-Cruz T.J."/>
            <person name="Billingsley Tobias T.L."/>
            <person name="Almatruk M."/>
            <person name="Hesse C."/>
            <person name="Kuske C.R."/>
            <person name="Desiro A."/>
            <person name="Benucci G.M."/>
            <person name="Bonito G."/>
            <person name="Stajich J.E."/>
            <person name="Dunlap C."/>
            <person name="Arnold A.E."/>
            <person name="Porras-Alfaro A."/>
        </authorList>
    </citation>
    <scope>NUCLEOTIDE SEQUENCE [LARGE SCALE GENOMIC DNA]</scope>
    <source>
        <strain evidence="5 6">AZ0501</strain>
    </source>
</reference>
<feature type="transmembrane region" description="Helical" evidence="3">
    <location>
        <begin position="482"/>
        <end position="506"/>
    </location>
</feature>
<dbReference type="InterPro" id="IPR011701">
    <property type="entry name" value="MFS"/>
</dbReference>
<gene>
    <name evidence="5" type="ORF">BZG36_00209</name>
</gene>
<dbReference type="SUPFAM" id="SSF103473">
    <property type="entry name" value="MFS general substrate transporter"/>
    <property type="match status" value="1"/>
</dbReference>
<evidence type="ECO:0000256" key="1">
    <source>
        <dbReference type="ARBA" id="ARBA00004141"/>
    </source>
</evidence>